<keyword evidence="3" id="KW-1185">Reference proteome</keyword>
<gene>
    <name evidence="2" type="ORF">EHYA_08574</name>
</gene>
<evidence type="ECO:0000313" key="2">
    <source>
        <dbReference type="EMBL" id="GCE00848.1"/>
    </source>
</evidence>
<evidence type="ECO:0000313" key="3">
    <source>
        <dbReference type="Proteomes" id="UP000286931"/>
    </source>
</evidence>
<sequence length="54" mass="5593">MATDIGTNSGSDARPPAPRHPTPGTNRGDQTMLGLGDGYGPAVRRLMAGHRLPP</sequence>
<dbReference type="Proteomes" id="UP000286931">
    <property type="component" value="Unassembled WGS sequence"/>
</dbReference>
<dbReference type="EMBL" id="BIFH01000042">
    <property type="protein sequence ID" value="GCE00848.1"/>
    <property type="molecule type" value="Genomic_DNA"/>
</dbReference>
<proteinExistence type="predicted"/>
<feature type="compositionally biased region" description="Polar residues" evidence="1">
    <location>
        <begin position="1"/>
        <end position="11"/>
    </location>
</feature>
<feature type="region of interest" description="Disordered" evidence="1">
    <location>
        <begin position="1"/>
        <end position="41"/>
    </location>
</feature>
<organism evidence="2 3">
    <name type="scientific">Embleya hyalina</name>
    <dbReference type="NCBI Taxonomy" id="516124"/>
    <lineage>
        <taxon>Bacteria</taxon>
        <taxon>Bacillati</taxon>
        <taxon>Actinomycetota</taxon>
        <taxon>Actinomycetes</taxon>
        <taxon>Kitasatosporales</taxon>
        <taxon>Streptomycetaceae</taxon>
        <taxon>Embleya</taxon>
    </lineage>
</organism>
<evidence type="ECO:0000256" key="1">
    <source>
        <dbReference type="SAM" id="MobiDB-lite"/>
    </source>
</evidence>
<reference evidence="2 3" key="1">
    <citation type="submission" date="2018-12" db="EMBL/GenBank/DDBJ databases">
        <title>Draft genome sequence of Embleya hyalina NBRC 13850T.</title>
        <authorList>
            <person name="Komaki H."/>
            <person name="Hosoyama A."/>
            <person name="Kimura A."/>
            <person name="Ichikawa N."/>
            <person name="Tamura T."/>
        </authorList>
    </citation>
    <scope>NUCLEOTIDE SEQUENCE [LARGE SCALE GENOMIC DNA]</scope>
    <source>
        <strain evidence="2 3">NBRC 13850</strain>
    </source>
</reference>
<name>A0A401Z201_9ACTN</name>
<comment type="caution">
    <text evidence="2">The sequence shown here is derived from an EMBL/GenBank/DDBJ whole genome shotgun (WGS) entry which is preliminary data.</text>
</comment>
<protein>
    <submittedName>
        <fullName evidence="2">Uncharacterized protein</fullName>
    </submittedName>
</protein>
<accession>A0A401Z201</accession>
<dbReference type="AlphaFoldDB" id="A0A401Z201"/>